<reference evidence="1 2" key="1">
    <citation type="journal article" date="2019" name="Sci. Rep.">
        <title>Orb-weaving spider Araneus ventricosus genome elucidates the spidroin gene catalogue.</title>
        <authorList>
            <person name="Kono N."/>
            <person name="Nakamura H."/>
            <person name="Ohtoshi R."/>
            <person name="Moran D.A.P."/>
            <person name="Shinohara A."/>
            <person name="Yoshida Y."/>
            <person name="Fujiwara M."/>
            <person name="Mori M."/>
            <person name="Tomita M."/>
            <person name="Arakawa K."/>
        </authorList>
    </citation>
    <scope>NUCLEOTIDE SEQUENCE [LARGE SCALE GENOMIC DNA]</scope>
</reference>
<accession>A0A4Y2TTT8</accession>
<protein>
    <submittedName>
        <fullName evidence="1">Uncharacterized protein</fullName>
    </submittedName>
</protein>
<keyword evidence="2" id="KW-1185">Reference proteome</keyword>
<comment type="caution">
    <text evidence="1">The sequence shown here is derived from an EMBL/GenBank/DDBJ whole genome shotgun (WGS) entry which is preliminary data.</text>
</comment>
<evidence type="ECO:0000313" key="1">
    <source>
        <dbReference type="EMBL" id="GBO03511.1"/>
    </source>
</evidence>
<organism evidence="1 2">
    <name type="scientific">Araneus ventricosus</name>
    <name type="common">Orbweaver spider</name>
    <name type="synonym">Epeira ventricosa</name>
    <dbReference type="NCBI Taxonomy" id="182803"/>
    <lineage>
        <taxon>Eukaryota</taxon>
        <taxon>Metazoa</taxon>
        <taxon>Ecdysozoa</taxon>
        <taxon>Arthropoda</taxon>
        <taxon>Chelicerata</taxon>
        <taxon>Arachnida</taxon>
        <taxon>Araneae</taxon>
        <taxon>Araneomorphae</taxon>
        <taxon>Entelegynae</taxon>
        <taxon>Araneoidea</taxon>
        <taxon>Araneidae</taxon>
        <taxon>Araneus</taxon>
    </lineage>
</organism>
<name>A0A4Y2TTT8_ARAVE</name>
<evidence type="ECO:0000313" key="2">
    <source>
        <dbReference type="Proteomes" id="UP000499080"/>
    </source>
</evidence>
<dbReference type="Proteomes" id="UP000499080">
    <property type="component" value="Unassembled WGS sequence"/>
</dbReference>
<feature type="non-terminal residue" evidence="1">
    <location>
        <position position="65"/>
    </location>
</feature>
<proteinExistence type="predicted"/>
<dbReference type="EMBL" id="BGPR01030781">
    <property type="protein sequence ID" value="GBO03511.1"/>
    <property type="molecule type" value="Genomic_DNA"/>
</dbReference>
<dbReference type="AlphaFoldDB" id="A0A4Y2TTT8"/>
<gene>
    <name evidence="1" type="ORF">AVEN_251029_1</name>
</gene>
<sequence>MYAGQFAMNSKIEAKRGLLRKCLLLTSYRNFDALLQHSCERQNLRFCTKRCNYLHQIEYAKEKEK</sequence>